<keyword evidence="2" id="KW-0378">Hydrolase</keyword>
<dbReference type="Proteomes" id="UP000184604">
    <property type="component" value="Chromosome"/>
</dbReference>
<dbReference type="GO" id="GO:0016787">
    <property type="term" value="F:hydrolase activity"/>
    <property type="evidence" value="ECO:0007669"/>
    <property type="project" value="UniProtKB-KW"/>
</dbReference>
<dbReference type="CDD" id="cd07721">
    <property type="entry name" value="yflN-like_MBL-fold"/>
    <property type="match status" value="1"/>
</dbReference>
<accession>A0A1L5F7Z9</accession>
<dbReference type="InterPro" id="IPR036866">
    <property type="entry name" value="RibonucZ/Hydroxyglut_hydro"/>
</dbReference>
<dbReference type="OrthoDB" id="9761531at2"/>
<dbReference type="Pfam" id="PF00753">
    <property type="entry name" value="Lactamase_B"/>
    <property type="match status" value="1"/>
</dbReference>
<dbReference type="AlphaFoldDB" id="A0A1L5F7Z9"/>
<dbReference type="InterPro" id="IPR050855">
    <property type="entry name" value="NDM-1-like"/>
</dbReference>
<dbReference type="Gene3D" id="3.60.15.10">
    <property type="entry name" value="Ribonuclease Z/Hydroxyacylglutathione hydrolase-like"/>
    <property type="match status" value="1"/>
</dbReference>
<dbReference type="PANTHER" id="PTHR42951">
    <property type="entry name" value="METALLO-BETA-LACTAMASE DOMAIN-CONTAINING"/>
    <property type="match status" value="1"/>
</dbReference>
<dbReference type="SMART" id="SM00849">
    <property type="entry name" value="Lactamase_B"/>
    <property type="match status" value="1"/>
</dbReference>
<proteinExistence type="predicted"/>
<gene>
    <name evidence="2" type="ORF">BS101_10275</name>
</gene>
<evidence type="ECO:0000313" key="3">
    <source>
        <dbReference type="Proteomes" id="UP000184604"/>
    </source>
</evidence>
<sequence length="248" mass="28013">MRIAEGIEMIEISCNIMGRMTNIYPILMWDDKDMVLVDTGFPGQLERFREAVKAAGLTFEKINKILLTHQDIDHVGSLASIVKELHGKVEVIAHEIEKPYITGEKMPIKLAQIEKNKKTSPDDRKSFYEILKNGFANSKTNVDNVVSDGDILPYCGGIKVIYTPGHTPGHIAFYHECSKTLITGDEMNIQDGHLMGPNQVHTYDMGEAVKSLQKFTQYDIENIVCYHSGLYNDNANKTIFKLIQNYSK</sequence>
<dbReference type="PANTHER" id="PTHR42951:SF15">
    <property type="entry name" value="METALLO-BETA-LACTAMASE SUPERFAMILY PROTEIN"/>
    <property type="match status" value="1"/>
</dbReference>
<feature type="domain" description="Metallo-beta-lactamase" evidence="1">
    <location>
        <begin position="22"/>
        <end position="227"/>
    </location>
</feature>
<dbReference type="SUPFAM" id="SSF56281">
    <property type="entry name" value="Metallo-hydrolase/oxidoreductase"/>
    <property type="match status" value="1"/>
</dbReference>
<name>A0A1L5F7Z9_CLOKL</name>
<evidence type="ECO:0000259" key="1">
    <source>
        <dbReference type="SMART" id="SM00849"/>
    </source>
</evidence>
<dbReference type="InterPro" id="IPR001279">
    <property type="entry name" value="Metallo-B-lactamas"/>
</dbReference>
<evidence type="ECO:0000313" key="2">
    <source>
        <dbReference type="EMBL" id="APM39102.1"/>
    </source>
</evidence>
<dbReference type="EMBL" id="CP018335">
    <property type="protein sequence ID" value="APM39102.1"/>
    <property type="molecule type" value="Genomic_DNA"/>
</dbReference>
<dbReference type="RefSeq" id="WP_073538741.1">
    <property type="nucleotide sequence ID" value="NZ_CP018335.1"/>
</dbReference>
<protein>
    <submittedName>
        <fullName evidence="2">MBL fold metallo-hydrolase</fullName>
    </submittedName>
</protein>
<reference evidence="2 3" key="1">
    <citation type="submission" date="2016-12" db="EMBL/GenBank/DDBJ databases">
        <title>Complete genome sequence of Clostridium kluyveri JZZ isolated from the pit mud of a Chinese flavor liquor-making factory.</title>
        <authorList>
            <person name="Wang Y."/>
        </authorList>
    </citation>
    <scope>NUCLEOTIDE SEQUENCE [LARGE SCALE GENOMIC DNA]</scope>
    <source>
        <strain evidence="2 3">JZZ</strain>
    </source>
</reference>
<organism evidence="2 3">
    <name type="scientific">Clostridium kluyveri</name>
    <dbReference type="NCBI Taxonomy" id="1534"/>
    <lineage>
        <taxon>Bacteria</taxon>
        <taxon>Bacillati</taxon>
        <taxon>Bacillota</taxon>
        <taxon>Clostridia</taxon>
        <taxon>Eubacteriales</taxon>
        <taxon>Clostridiaceae</taxon>
        <taxon>Clostridium</taxon>
    </lineage>
</organism>